<keyword evidence="1" id="KW-1185">Reference proteome</keyword>
<sequence length="489" mass="57566">MESMYSNQVWDLVEPSTGLKPIGCRWIYKNKREVDGKVQTFKARLVAKGFTQKEGIDYEETFSPVAMLKSIRILLSIVAHYNYEIWKMDVKTTFLNGSLDECIYMNDLLMFAKGEIISMQLLQEKFKIFRKASGLIANQSKSAIYYGGVAEITTRISSWTAKKLSYAGRVQLVKSVLFGIQSYCAQLFIIPAKVMKAIEGYCRSYIWSGTNEITKKSLVAWSKICLPKTAGGLNLTNLRLWNKVAIIRTCWDLKNKKEILWIKWIHEYYIKSQTLESMTIPLQASWMVKKILKARENLGYVQPEDMKNKSMIRNIYLKMVGELPKVTWKNIMCNNEARPKARFITWLQQQNRLLTATRLEKWGIQVDSRCVMCKTVAETRDHLFVKCPIRRYIWQKIMQWIQITWRNLNTWNQMQHWIEQNTKGKSAKSRIVKMIYTEYVYAIWMERNKRIFEQKETIEDTVAREIAYICHVRASSTNKRMLQHCKFPR</sequence>
<organism evidence="1 2">
    <name type="scientific">Nicotiana tabacum</name>
    <name type="common">Common tobacco</name>
    <dbReference type="NCBI Taxonomy" id="4097"/>
    <lineage>
        <taxon>Eukaryota</taxon>
        <taxon>Viridiplantae</taxon>
        <taxon>Streptophyta</taxon>
        <taxon>Embryophyta</taxon>
        <taxon>Tracheophyta</taxon>
        <taxon>Spermatophyta</taxon>
        <taxon>Magnoliopsida</taxon>
        <taxon>eudicotyledons</taxon>
        <taxon>Gunneridae</taxon>
        <taxon>Pentapetalae</taxon>
        <taxon>asterids</taxon>
        <taxon>lamiids</taxon>
        <taxon>Solanales</taxon>
        <taxon>Solanaceae</taxon>
        <taxon>Nicotianoideae</taxon>
        <taxon>Nicotianeae</taxon>
        <taxon>Nicotiana</taxon>
    </lineage>
</organism>
<evidence type="ECO:0000313" key="2">
    <source>
        <dbReference type="RefSeq" id="XP_075083712.1"/>
    </source>
</evidence>
<dbReference type="Proteomes" id="UP000790787">
    <property type="component" value="Chromosome 12"/>
</dbReference>
<dbReference type="RefSeq" id="XP_075083712.1">
    <property type="nucleotide sequence ID" value="XM_075227611.1"/>
</dbReference>
<reference evidence="2" key="2">
    <citation type="submission" date="2025-08" db="UniProtKB">
        <authorList>
            <consortium name="RefSeq"/>
        </authorList>
    </citation>
    <scope>IDENTIFICATION</scope>
    <source>
        <tissue evidence="2">Leaf</tissue>
    </source>
</reference>
<name>A0AC58SFF3_TOBAC</name>
<gene>
    <name evidence="2" type="primary">LOC142167460</name>
</gene>
<evidence type="ECO:0000313" key="1">
    <source>
        <dbReference type="Proteomes" id="UP000790787"/>
    </source>
</evidence>
<accession>A0AC58SFF3</accession>
<reference evidence="1" key="1">
    <citation type="journal article" date="2014" name="Nat. Commun.">
        <title>The tobacco genome sequence and its comparison with those of tomato and potato.</title>
        <authorList>
            <person name="Sierro N."/>
            <person name="Battey J.N."/>
            <person name="Ouadi S."/>
            <person name="Bakaher N."/>
            <person name="Bovet L."/>
            <person name="Willig A."/>
            <person name="Goepfert S."/>
            <person name="Peitsch M.C."/>
            <person name="Ivanov N.V."/>
        </authorList>
    </citation>
    <scope>NUCLEOTIDE SEQUENCE [LARGE SCALE GENOMIC DNA]</scope>
</reference>
<proteinExistence type="predicted"/>
<protein>
    <submittedName>
        <fullName evidence="2">Uncharacterized protein LOC142167460</fullName>
    </submittedName>
</protein>